<evidence type="ECO:0000313" key="5">
    <source>
        <dbReference type="EMBL" id="KAF2230998.1"/>
    </source>
</evidence>
<dbReference type="GO" id="GO:1902369">
    <property type="term" value="P:negative regulation of RNA catabolic process"/>
    <property type="evidence" value="ECO:0007669"/>
    <property type="project" value="TreeGrafter"/>
</dbReference>
<evidence type="ECO:0000256" key="3">
    <source>
        <dbReference type="ARBA" id="ARBA00023242"/>
    </source>
</evidence>
<evidence type="ECO:0000256" key="4">
    <source>
        <dbReference type="SAM" id="MobiDB-lite"/>
    </source>
</evidence>
<dbReference type="AlphaFoldDB" id="A0A6A6GZK6"/>
<dbReference type="Pfam" id="PF08424">
    <property type="entry name" value="NRDE-2"/>
    <property type="match status" value="1"/>
</dbReference>
<evidence type="ECO:0000313" key="6">
    <source>
        <dbReference type="Proteomes" id="UP000800092"/>
    </source>
</evidence>
<feature type="compositionally biased region" description="Basic and acidic residues" evidence="4">
    <location>
        <begin position="23"/>
        <end position="35"/>
    </location>
</feature>
<evidence type="ECO:0000256" key="1">
    <source>
        <dbReference type="ARBA" id="ARBA00004123"/>
    </source>
</evidence>
<proteinExistence type="inferred from homology"/>
<dbReference type="InterPro" id="IPR013633">
    <property type="entry name" value="NRDE-2"/>
</dbReference>
<feature type="compositionally biased region" description="Basic residues" evidence="4">
    <location>
        <begin position="51"/>
        <end position="68"/>
    </location>
</feature>
<comment type="subcellular location">
    <subcellularLocation>
        <location evidence="1">Nucleus</location>
    </subcellularLocation>
</comment>
<keyword evidence="3" id="KW-0539">Nucleus</keyword>
<evidence type="ECO:0000256" key="2">
    <source>
        <dbReference type="ARBA" id="ARBA00009265"/>
    </source>
</evidence>
<reference evidence="5" key="1">
    <citation type="journal article" date="2020" name="Stud. Mycol.">
        <title>101 Dothideomycetes genomes: a test case for predicting lifestyles and emergence of pathogens.</title>
        <authorList>
            <person name="Haridas S."/>
            <person name="Albert R."/>
            <person name="Binder M."/>
            <person name="Bloem J."/>
            <person name="Labutti K."/>
            <person name="Salamov A."/>
            <person name="Andreopoulos B."/>
            <person name="Baker S."/>
            <person name="Barry K."/>
            <person name="Bills G."/>
            <person name="Bluhm B."/>
            <person name="Cannon C."/>
            <person name="Castanera R."/>
            <person name="Culley D."/>
            <person name="Daum C."/>
            <person name="Ezra D."/>
            <person name="Gonzalez J."/>
            <person name="Henrissat B."/>
            <person name="Kuo A."/>
            <person name="Liang C."/>
            <person name="Lipzen A."/>
            <person name="Lutzoni F."/>
            <person name="Magnuson J."/>
            <person name="Mondo S."/>
            <person name="Nolan M."/>
            <person name="Ohm R."/>
            <person name="Pangilinan J."/>
            <person name="Park H.-J."/>
            <person name="Ramirez L."/>
            <person name="Alfaro M."/>
            <person name="Sun H."/>
            <person name="Tritt A."/>
            <person name="Yoshinaga Y."/>
            <person name="Zwiers L.-H."/>
            <person name="Turgeon B."/>
            <person name="Goodwin S."/>
            <person name="Spatafora J."/>
            <person name="Crous P."/>
            <person name="Grigoriev I."/>
        </authorList>
    </citation>
    <scope>NUCLEOTIDE SEQUENCE</scope>
    <source>
        <strain evidence="5">Tuck. ex Michener</strain>
    </source>
</reference>
<dbReference type="EMBL" id="ML991833">
    <property type="protein sequence ID" value="KAF2230998.1"/>
    <property type="molecule type" value="Genomic_DNA"/>
</dbReference>
<dbReference type="OrthoDB" id="297219at2759"/>
<name>A0A6A6GZK6_VIRVR</name>
<keyword evidence="6" id="KW-1185">Reference proteome</keyword>
<gene>
    <name evidence="5" type="ORF">EV356DRAFT_507967</name>
</gene>
<feature type="region of interest" description="Disordered" evidence="4">
    <location>
        <begin position="236"/>
        <end position="267"/>
    </location>
</feature>
<protein>
    <submittedName>
        <fullName evidence="5">DUF1740-domain-containing protein</fullName>
    </submittedName>
</protein>
<dbReference type="GO" id="GO:0031048">
    <property type="term" value="P:regulatory ncRNA-mediated heterochromatin formation"/>
    <property type="evidence" value="ECO:0007669"/>
    <property type="project" value="TreeGrafter"/>
</dbReference>
<dbReference type="Proteomes" id="UP000800092">
    <property type="component" value="Unassembled WGS sequence"/>
</dbReference>
<dbReference type="PANTHER" id="PTHR13471:SF0">
    <property type="entry name" value="NUCLEAR EXOSOME REGULATOR NRDE2"/>
    <property type="match status" value="1"/>
</dbReference>
<feature type="region of interest" description="Disordered" evidence="4">
    <location>
        <begin position="1"/>
        <end position="74"/>
    </location>
</feature>
<dbReference type="PANTHER" id="PTHR13471">
    <property type="entry name" value="TETRATRICOPEPTIDE-LIKE HELICAL"/>
    <property type="match status" value="1"/>
</dbReference>
<sequence>MSTQSNQVAAPRFGSFKPKGKSRQTEADHSQEARAETSSIHSEQEATEHATRRRKHDNRNNKKRRHHYRYGDRQEVLSEARKKLHEPNIVLATWEEEPSLYVIDVNGDSQNIAYARPNTYHVPAYRREAAGGVLGYDSRWKIDRQRSKEQDLVVVDSEAPDESKRSENLLSSVGIQENGRCRVIGPMKKRLDEDVAAEFIGLYPERKTNRNSPHVDTRLRDDKELDYAALDSTRSHQYGSFESDRETPDCLDQAGSEYEDEQETSLQNENARLSRLVRDEPHNVIAWIRYIDHQDFVIHHGRENYSMKISDRRASSQVKITICENALKSIGKDTPGRETLLLKLVDEGLQTWDAGTTARRLQDILRKNPTIFPLRIRYLNFVQVDSSTFRYEHCREVMLDALKALKPMENSESTGQATAQTVWSLAEQQMYLFLRLTRLILESGYQEHAVALWQSTIEFYLFRPKPLAYSIAGSNSQTDLMKSFEEFWDEEVPRFGEPNARGWCMFHESGGASRDPATYHVDSSFNPDGDWKNFAETEKRLMHALREPGRTSEEIGSNDPYHTILSSDILPYLSLLPCSMDHELLVDALTCFCQLPPAPMSKRPTSRQQWWLDPFLRNDLLQPIMESGYRTVDVHSPLRQHGLSFGQFTTTTLFSHPIMSQFLSVPIEWMRCALKGLTDAIPQSDNLAEYRLVFEYQHDSKNAKRIAKSLLKVRSSSLRLWNAYALGEYRYGRVEVADNVITTALQMSKTFSEASRGDTILLFQTWIWAALHQLDLDMALERALRLNAGFDGSQSIAPKIMDKLNMKQSILGARNTLEKHQLVALSAREHERFVAFTDCLALVAYLPEKSIAEAISVYQSTSSLLASWGLASAPVTELIHQAEAQLIAYHISGGQNLKYDHDYPSSSLHAPQRGWIYSPELIRQTLRESLSRFPDNCFILDAHVHNELRFPVIDRDTALSKFSQFSIRQDLPQGLERKVMSRPSSEEHEASNNLGLDGTSVIRCFHSILACIARLHSQPEEHSATIYKARSMFERIVSLGSGQHNAGLWALYLEFEVYIAGKGGDLERAWTVFLQGLRAVPWCKAFAIVGFVHLGEHRAGDIAGVWEMMVERELRLHVDMEPFLGRMRQLRQAKG</sequence>
<comment type="similarity">
    <text evidence="2">Belongs to the NRDE2 family.</text>
</comment>
<dbReference type="GO" id="GO:0071013">
    <property type="term" value="C:catalytic step 2 spliceosome"/>
    <property type="evidence" value="ECO:0007669"/>
    <property type="project" value="TreeGrafter"/>
</dbReference>
<accession>A0A6A6GZK6</accession>
<organism evidence="5 6">
    <name type="scientific">Viridothelium virens</name>
    <name type="common">Speckled blister lichen</name>
    <name type="synonym">Trypethelium virens</name>
    <dbReference type="NCBI Taxonomy" id="1048519"/>
    <lineage>
        <taxon>Eukaryota</taxon>
        <taxon>Fungi</taxon>
        <taxon>Dikarya</taxon>
        <taxon>Ascomycota</taxon>
        <taxon>Pezizomycotina</taxon>
        <taxon>Dothideomycetes</taxon>
        <taxon>Dothideomycetes incertae sedis</taxon>
        <taxon>Trypetheliales</taxon>
        <taxon>Trypetheliaceae</taxon>
        <taxon>Viridothelium</taxon>
    </lineage>
</organism>